<sequence>MTEEEYENLRELDRLRADNPQLNDWLESMRKRFPAWNERHGGGWDFGLASIGRLQELVRDVYDGSCARADADKDSDFLQVASWYLGEVHNRHYGSVWQWHPDSLTVDPPVRPFVIQPFERLEEFPDEDGIEEDGRPVYTPVERLCGFMLPDQGDLVEDTLIHVPPSDRS</sequence>
<name>A0A919A682_9ACTN</name>
<evidence type="ECO:0000313" key="1">
    <source>
        <dbReference type="EMBL" id="GHE89238.1"/>
    </source>
</evidence>
<reference evidence="1" key="1">
    <citation type="journal article" date="2014" name="Int. J. Syst. Evol. Microbiol.">
        <title>Complete genome sequence of Corynebacterium casei LMG S-19264T (=DSM 44701T), isolated from a smear-ripened cheese.</title>
        <authorList>
            <consortium name="US DOE Joint Genome Institute (JGI-PGF)"/>
            <person name="Walter F."/>
            <person name="Albersmeier A."/>
            <person name="Kalinowski J."/>
            <person name="Ruckert C."/>
        </authorList>
    </citation>
    <scope>NUCLEOTIDE SEQUENCE</scope>
    <source>
        <strain evidence="1">JCM 3302</strain>
    </source>
</reference>
<accession>A0A919A682</accession>
<evidence type="ECO:0000313" key="2">
    <source>
        <dbReference type="Proteomes" id="UP000641386"/>
    </source>
</evidence>
<gene>
    <name evidence="1" type="ORF">GCM10014715_52110</name>
</gene>
<proteinExistence type="predicted"/>
<reference evidence="1" key="2">
    <citation type="submission" date="2020-09" db="EMBL/GenBank/DDBJ databases">
        <authorList>
            <person name="Sun Q."/>
            <person name="Ohkuma M."/>
        </authorList>
    </citation>
    <scope>NUCLEOTIDE SEQUENCE</scope>
    <source>
        <strain evidence="1">JCM 3302</strain>
    </source>
</reference>
<dbReference type="RefSeq" id="WP_189904033.1">
    <property type="nucleotide sequence ID" value="NZ_BNBC01000027.1"/>
</dbReference>
<organism evidence="1 2">
    <name type="scientific">Streptomyces spiralis</name>
    <dbReference type="NCBI Taxonomy" id="66376"/>
    <lineage>
        <taxon>Bacteria</taxon>
        <taxon>Bacillati</taxon>
        <taxon>Actinomycetota</taxon>
        <taxon>Actinomycetes</taxon>
        <taxon>Kitasatosporales</taxon>
        <taxon>Streptomycetaceae</taxon>
        <taxon>Streptomyces</taxon>
    </lineage>
</organism>
<dbReference type="EMBL" id="BNBC01000027">
    <property type="protein sequence ID" value="GHE89238.1"/>
    <property type="molecule type" value="Genomic_DNA"/>
</dbReference>
<keyword evidence="2" id="KW-1185">Reference proteome</keyword>
<protein>
    <submittedName>
        <fullName evidence="1">Uncharacterized protein</fullName>
    </submittedName>
</protein>
<comment type="caution">
    <text evidence="1">The sequence shown here is derived from an EMBL/GenBank/DDBJ whole genome shotgun (WGS) entry which is preliminary data.</text>
</comment>
<dbReference type="Proteomes" id="UP000641386">
    <property type="component" value="Unassembled WGS sequence"/>
</dbReference>
<dbReference type="AlphaFoldDB" id="A0A919A682"/>